<keyword evidence="1" id="KW-0813">Transport</keyword>
<evidence type="ECO:0000259" key="7">
    <source>
        <dbReference type="Pfam" id="PF02754"/>
    </source>
</evidence>
<accession>A0A0V8RU65</accession>
<dbReference type="EMBL" id="LNTB01000001">
    <property type="protein sequence ID" value="KSW11617.1"/>
    <property type="molecule type" value="Genomic_DNA"/>
</dbReference>
<dbReference type="GO" id="GO:0046872">
    <property type="term" value="F:metal ion binding"/>
    <property type="evidence" value="ECO:0007669"/>
    <property type="project" value="UniProtKB-KW"/>
</dbReference>
<dbReference type="GO" id="GO:0051539">
    <property type="term" value="F:4 iron, 4 sulfur cluster binding"/>
    <property type="evidence" value="ECO:0007669"/>
    <property type="project" value="UniProtKB-KW"/>
</dbReference>
<dbReference type="RefSeq" id="WP_168371210.1">
    <property type="nucleotide sequence ID" value="NZ_LNTB01000001.1"/>
</dbReference>
<keyword evidence="4" id="KW-0249">Electron transport</keyword>
<keyword evidence="10" id="KW-1185">Reference proteome</keyword>
<dbReference type="OrthoDB" id="42878at2157"/>
<protein>
    <recommendedName>
        <fullName evidence="11">(Fe-S)-binding protein</fullName>
    </recommendedName>
</protein>
<dbReference type="InterPro" id="IPR017900">
    <property type="entry name" value="4Fe4S_Fe_S_CS"/>
</dbReference>
<evidence type="ECO:0000256" key="6">
    <source>
        <dbReference type="ARBA" id="ARBA00023014"/>
    </source>
</evidence>
<sequence>MIHRDAVDAIIGEAEEIAREALAACTRCMMCAAGCTSYRAVRDPRLAPPRRLEAAARVLLEGRATSDDLVSLYTCSMCGACTLLCPFGIEVWRLVYAARAKLSLQGRAPKSLQQVAENAAVSGHSFVARREEPRRVLERVAKEAGVEPGSPGDVLYVPSPFETTLYPEKLREVLLLLRLLGAKVTVSPEALDLGGNVAFDAARPDVGLALLEKAVEEAEKLGARRVVAITCGADIKFIHLARAYGLVPGGGVEVADGLAMVAGLAPRAGHGNGGRGSMVFTSCGFCRFGYRTVCPLVLRLAGAGQPRDRPPYTLCCGGGGGVNYLKEEPFPGIRERIYRWRVERMLEQGVREIVTPCIKCYTVFLHGAVLAGALGRLRVELLTSRLLEHVRAGAETGPGK</sequence>
<keyword evidence="5" id="KW-0408">Iron</keyword>
<evidence type="ECO:0000256" key="5">
    <source>
        <dbReference type="ARBA" id="ARBA00023004"/>
    </source>
</evidence>
<feature type="domain" description="4Fe-4S ferredoxin-type" evidence="8">
    <location>
        <begin position="22"/>
        <end position="89"/>
    </location>
</feature>
<name>A0A0V8RU65_PYROC</name>
<evidence type="ECO:0000256" key="4">
    <source>
        <dbReference type="ARBA" id="ARBA00022982"/>
    </source>
</evidence>
<proteinExistence type="predicted"/>
<reference evidence="9 10" key="1">
    <citation type="submission" date="2015-11" db="EMBL/GenBank/DDBJ databases">
        <title>Genome sequence of Pyrodictium occultum PL-19, a marine hyperthermophilic archaeon isolated from Volcano, Italy.</title>
        <authorList>
            <person name="Utturkar S."/>
            <person name="Huber H."/>
            <person name="Leptihn S."/>
            <person name="Brown S."/>
            <person name="Stetter K.O."/>
            <person name="Podar M."/>
        </authorList>
    </citation>
    <scope>NUCLEOTIDE SEQUENCE [LARGE SCALE GENOMIC DNA]</scope>
    <source>
        <strain evidence="9 10">PL-19</strain>
    </source>
</reference>
<dbReference type="SUPFAM" id="SSF46548">
    <property type="entry name" value="alpha-helical ferredoxin"/>
    <property type="match status" value="1"/>
</dbReference>
<organism evidence="9 10">
    <name type="scientific">Pyrodictium occultum</name>
    <dbReference type="NCBI Taxonomy" id="2309"/>
    <lineage>
        <taxon>Archaea</taxon>
        <taxon>Thermoproteota</taxon>
        <taxon>Thermoprotei</taxon>
        <taxon>Desulfurococcales</taxon>
        <taxon>Pyrodictiaceae</taxon>
        <taxon>Pyrodictium</taxon>
    </lineage>
</organism>
<keyword evidence="2" id="KW-0004">4Fe-4S</keyword>
<evidence type="ECO:0000256" key="1">
    <source>
        <dbReference type="ARBA" id="ARBA00022448"/>
    </source>
</evidence>
<evidence type="ECO:0000259" key="8">
    <source>
        <dbReference type="Pfam" id="PF13183"/>
    </source>
</evidence>
<dbReference type="AlphaFoldDB" id="A0A0V8RU65"/>
<dbReference type="PROSITE" id="PS00198">
    <property type="entry name" value="4FE4S_FER_1"/>
    <property type="match status" value="1"/>
</dbReference>
<gene>
    <name evidence="9" type="ORF">CF15_01955</name>
</gene>
<keyword evidence="6" id="KW-0411">Iron-sulfur</keyword>
<dbReference type="STRING" id="2309.CF15_01955"/>
<evidence type="ECO:0000313" key="9">
    <source>
        <dbReference type="EMBL" id="KSW11617.1"/>
    </source>
</evidence>
<evidence type="ECO:0000313" key="10">
    <source>
        <dbReference type="Proteomes" id="UP000053352"/>
    </source>
</evidence>
<dbReference type="InterPro" id="IPR017896">
    <property type="entry name" value="4Fe4S_Fe-S-bd"/>
</dbReference>
<evidence type="ECO:0008006" key="11">
    <source>
        <dbReference type="Google" id="ProtNLM"/>
    </source>
</evidence>
<dbReference type="Pfam" id="PF02754">
    <property type="entry name" value="CCG"/>
    <property type="match status" value="1"/>
</dbReference>
<keyword evidence="3" id="KW-0479">Metal-binding</keyword>
<dbReference type="PANTHER" id="PTHR43551">
    <property type="entry name" value="FUMARATE REDUCTASE IRON-SULFUR SUBUNIT"/>
    <property type="match status" value="1"/>
</dbReference>
<dbReference type="Pfam" id="PF13183">
    <property type="entry name" value="Fer4_8"/>
    <property type="match status" value="1"/>
</dbReference>
<dbReference type="InterPro" id="IPR009051">
    <property type="entry name" value="Helical_ferredxn"/>
</dbReference>
<dbReference type="Proteomes" id="UP000053352">
    <property type="component" value="Unassembled WGS sequence"/>
</dbReference>
<dbReference type="InterPro" id="IPR004017">
    <property type="entry name" value="Cys_rich_dom"/>
</dbReference>
<dbReference type="Gene3D" id="1.10.1060.10">
    <property type="entry name" value="Alpha-helical ferredoxin"/>
    <property type="match status" value="1"/>
</dbReference>
<dbReference type="PANTHER" id="PTHR43551:SF1">
    <property type="entry name" value="HETERODISULFIDE REDUCTASE"/>
    <property type="match status" value="1"/>
</dbReference>
<feature type="domain" description="Cysteine-rich" evidence="7">
    <location>
        <begin position="279"/>
        <end position="363"/>
    </location>
</feature>
<comment type="caution">
    <text evidence="9">The sequence shown here is derived from an EMBL/GenBank/DDBJ whole genome shotgun (WGS) entry which is preliminary data.</text>
</comment>
<dbReference type="GO" id="GO:0016491">
    <property type="term" value="F:oxidoreductase activity"/>
    <property type="evidence" value="ECO:0007669"/>
    <property type="project" value="UniProtKB-ARBA"/>
</dbReference>
<evidence type="ECO:0000256" key="3">
    <source>
        <dbReference type="ARBA" id="ARBA00022723"/>
    </source>
</evidence>
<evidence type="ECO:0000256" key="2">
    <source>
        <dbReference type="ARBA" id="ARBA00022485"/>
    </source>
</evidence>